<proteinExistence type="predicted"/>
<protein>
    <recommendedName>
        <fullName evidence="4">Secreted protein</fullName>
    </recommendedName>
</protein>
<evidence type="ECO:0000313" key="3">
    <source>
        <dbReference type="Proteomes" id="UP001589810"/>
    </source>
</evidence>
<dbReference type="RefSeq" id="WP_273941131.1">
    <property type="nucleotide sequence ID" value="NZ_CP097263.1"/>
</dbReference>
<evidence type="ECO:0008006" key="4">
    <source>
        <dbReference type="Google" id="ProtNLM"/>
    </source>
</evidence>
<sequence>MSRVTTRRAVLSAVAGAASAAVMVGAAPAASAVPRDGVSAPYGPFPPHLLEAEQLLGYLDLLVWEAGNNQYRYPAPPGQPNVPDQMTWGGPGDPASYRNLAQCASFQTGLLKHSYPQWATDGFFAQYFGSTSPQAWQYHRMFTGRHGAVPHFTPVSTIDDLQVGDLIALDDKDRKPGDTDTGHMMLVRRRGGTYHGVGEQAGSTQHAVQVVDCTKTPHGVYGVGDYSSYPDSRITKSGAWPGGGFGHLMLYADTVTGAFTGIRWSVNSSVFNPITERAIAAAHVS</sequence>
<dbReference type="PROSITE" id="PS51318">
    <property type="entry name" value="TAT"/>
    <property type="match status" value="1"/>
</dbReference>
<feature type="chain" id="PRO_5046476691" description="Secreted protein" evidence="1">
    <location>
        <begin position="21"/>
        <end position="285"/>
    </location>
</feature>
<comment type="caution">
    <text evidence="2">The sequence shown here is derived from an EMBL/GenBank/DDBJ whole genome shotgun (WGS) entry which is preliminary data.</text>
</comment>
<name>A0ABV6MS90_9PSEU</name>
<evidence type="ECO:0000313" key="2">
    <source>
        <dbReference type="EMBL" id="MFC0542716.1"/>
    </source>
</evidence>
<dbReference type="Proteomes" id="UP001589810">
    <property type="component" value="Unassembled WGS sequence"/>
</dbReference>
<dbReference type="InterPro" id="IPR006311">
    <property type="entry name" value="TAT_signal"/>
</dbReference>
<keyword evidence="3" id="KW-1185">Reference proteome</keyword>
<gene>
    <name evidence="2" type="ORF">ACFFH7_14560</name>
</gene>
<evidence type="ECO:0000256" key="1">
    <source>
        <dbReference type="SAM" id="SignalP"/>
    </source>
</evidence>
<dbReference type="EMBL" id="JBHLUD010000004">
    <property type="protein sequence ID" value="MFC0542716.1"/>
    <property type="molecule type" value="Genomic_DNA"/>
</dbReference>
<feature type="signal peptide" evidence="1">
    <location>
        <begin position="1"/>
        <end position="20"/>
    </location>
</feature>
<keyword evidence="1" id="KW-0732">Signal</keyword>
<organism evidence="2 3">
    <name type="scientific">Kutzneria chonburiensis</name>
    <dbReference type="NCBI Taxonomy" id="1483604"/>
    <lineage>
        <taxon>Bacteria</taxon>
        <taxon>Bacillati</taxon>
        <taxon>Actinomycetota</taxon>
        <taxon>Actinomycetes</taxon>
        <taxon>Pseudonocardiales</taxon>
        <taxon>Pseudonocardiaceae</taxon>
        <taxon>Kutzneria</taxon>
    </lineage>
</organism>
<accession>A0ABV6MS90</accession>
<reference evidence="2 3" key="1">
    <citation type="submission" date="2024-09" db="EMBL/GenBank/DDBJ databases">
        <authorList>
            <person name="Sun Q."/>
            <person name="Mori K."/>
        </authorList>
    </citation>
    <scope>NUCLEOTIDE SEQUENCE [LARGE SCALE GENOMIC DNA]</scope>
    <source>
        <strain evidence="2 3">TBRC 1432</strain>
    </source>
</reference>